<accession>A0A6A6SPQ0</accession>
<name>A0A6A6SPQ0_9PLEO</name>
<dbReference type="OrthoDB" id="3683409at2759"/>
<proteinExistence type="predicted"/>
<organism evidence="1 2">
    <name type="scientific">Lophiostoma macrostomum CBS 122681</name>
    <dbReference type="NCBI Taxonomy" id="1314788"/>
    <lineage>
        <taxon>Eukaryota</taxon>
        <taxon>Fungi</taxon>
        <taxon>Dikarya</taxon>
        <taxon>Ascomycota</taxon>
        <taxon>Pezizomycotina</taxon>
        <taxon>Dothideomycetes</taxon>
        <taxon>Pleosporomycetidae</taxon>
        <taxon>Pleosporales</taxon>
        <taxon>Lophiostomataceae</taxon>
        <taxon>Lophiostoma</taxon>
    </lineage>
</organism>
<gene>
    <name evidence="1" type="ORF">K491DRAFT_722827</name>
</gene>
<dbReference type="AlphaFoldDB" id="A0A6A6SPQ0"/>
<keyword evidence="2" id="KW-1185">Reference proteome</keyword>
<sequence length="231" mass="26958">MAETASQGQRKSLFDLPSELRIEIYGYLLPQEPQNFPLAYEGVRLAGRQVKEEFDHEIIKHLQTYARRLAKSVSSLEASQFRPANIETYYQSRNLEFTIPDAFWTNKRVQKFVEHQFGNCENRHSTMAGHVLSLTFHISSDASFLTKALPRAVQDFIREVNHYFVDIEDCMYGYRTAVRSEQFDSVKIVFHQGYLDTIRKAIDENILNMGEPCLRRIETSQPTSLVWARRR</sequence>
<reference evidence="1" key="1">
    <citation type="journal article" date="2020" name="Stud. Mycol.">
        <title>101 Dothideomycetes genomes: a test case for predicting lifestyles and emergence of pathogens.</title>
        <authorList>
            <person name="Haridas S."/>
            <person name="Albert R."/>
            <person name="Binder M."/>
            <person name="Bloem J."/>
            <person name="Labutti K."/>
            <person name="Salamov A."/>
            <person name="Andreopoulos B."/>
            <person name="Baker S."/>
            <person name="Barry K."/>
            <person name="Bills G."/>
            <person name="Bluhm B."/>
            <person name="Cannon C."/>
            <person name="Castanera R."/>
            <person name="Culley D."/>
            <person name="Daum C."/>
            <person name="Ezra D."/>
            <person name="Gonzalez J."/>
            <person name="Henrissat B."/>
            <person name="Kuo A."/>
            <person name="Liang C."/>
            <person name="Lipzen A."/>
            <person name="Lutzoni F."/>
            <person name="Magnuson J."/>
            <person name="Mondo S."/>
            <person name="Nolan M."/>
            <person name="Ohm R."/>
            <person name="Pangilinan J."/>
            <person name="Park H.-J."/>
            <person name="Ramirez L."/>
            <person name="Alfaro M."/>
            <person name="Sun H."/>
            <person name="Tritt A."/>
            <person name="Yoshinaga Y."/>
            <person name="Zwiers L.-H."/>
            <person name="Turgeon B."/>
            <person name="Goodwin S."/>
            <person name="Spatafora J."/>
            <person name="Crous P."/>
            <person name="Grigoriev I."/>
        </authorList>
    </citation>
    <scope>NUCLEOTIDE SEQUENCE</scope>
    <source>
        <strain evidence="1">CBS 122681</strain>
    </source>
</reference>
<evidence type="ECO:0000313" key="2">
    <source>
        <dbReference type="Proteomes" id="UP000799324"/>
    </source>
</evidence>
<dbReference type="Proteomes" id="UP000799324">
    <property type="component" value="Unassembled WGS sequence"/>
</dbReference>
<evidence type="ECO:0000313" key="1">
    <source>
        <dbReference type="EMBL" id="KAF2648144.1"/>
    </source>
</evidence>
<protein>
    <submittedName>
        <fullName evidence="1">Uncharacterized protein</fullName>
    </submittedName>
</protein>
<dbReference type="EMBL" id="MU004555">
    <property type="protein sequence ID" value="KAF2648144.1"/>
    <property type="molecule type" value="Genomic_DNA"/>
</dbReference>